<dbReference type="Proteomes" id="UP001271007">
    <property type="component" value="Unassembled WGS sequence"/>
</dbReference>
<gene>
    <name evidence="7" type="ORF">LTR09_003242</name>
</gene>
<feature type="compositionally biased region" description="Low complexity" evidence="5">
    <location>
        <begin position="7"/>
        <end position="21"/>
    </location>
</feature>
<sequence>MVRPFPYNNHSRSSYASANSRAYEDDFRALPPGFGPSRINPMTMGPGGSMAVGHPPGYSPRLGFGPSRIKPLTGLRGDLRFQTPPQGFGPPPPRHFGPPSPPRRLEGRRLRFDFEDFDEGLQEAEHRQRPSRFPRGRHPGEPGPRPPPQPRGSNPRPQARGGLADYSIVQPLEPGGMSESINVVSSRTTGKLYVSKRVSNSGIHRPEARAELAALLRFGRASPHLNGMREHVFSPDGRSLTLVLEYCDRGTLSNELDRRLQGGGGFAEVELWHVFDGVAKGLAYMHDGVLDATHREAAPVRGWERSWHLDMKLDNIFLSSPSPGARFPRVVIGDFGCVITAREAEAGRQVENGAEAWGPAEQWERFGWETDVWAMGAVVHCLGMGSKVPDRRRLEGMEPVGRGGGRRMNASVRECCGRDWRGRPTARMVVRAIAGVGR</sequence>
<comment type="caution">
    <text evidence="7">The sequence shown here is derived from an EMBL/GenBank/DDBJ whole genome shotgun (WGS) entry which is preliminary data.</text>
</comment>
<dbReference type="InterPro" id="IPR050339">
    <property type="entry name" value="CC_SR_Kinase"/>
</dbReference>
<evidence type="ECO:0000256" key="5">
    <source>
        <dbReference type="SAM" id="MobiDB-lite"/>
    </source>
</evidence>
<keyword evidence="1" id="KW-0808">Transferase</keyword>
<keyword evidence="8" id="KW-1185">Reference proteome</keyword>
<dbReference type="SMART" id="SM00220">
    <property type="entry name" value="S_TKc"/>
    <property type="match status" value="1"/>
</dbReference>
<feature type="domain" description="Protein kinase" evidence="6">
    <location>
        <begin position="166"/>
        <end position="438"/>
    </location>
</feature>
<organism evidence="7 8">
    <name type="scientific">Extremus antarcticus</name>
    <dbReference type="NCBI Taxonomy" id="702011"/>
    <lineage>
        <taxon>Eukaryota</taxon>
        <taxon>Fungi</taxon>
        <taxon>Dikarya</taxon>
        <taxon>Ascomycota</taxon>
        <taxon>Pezizomycotina</taxon>
        <taxon>Dothideomycetes</taxon>
        <taxon>Dothideomycetidae</taxon>
        <taxon>Mycosphaerellales</taxon>
        <taxon>Extremaceae</taxon>
        <taxon>Extremus</taxon>
    </lineage>
</organism>
<dbReference type="GO" id="GO:0005634">
    <property type="term" value="C:nucleus"/>
    <property type="evidence" value="ECO:0007669"/>
    <property type="project" value="TreeGrafter"/>
</dbReference>
<evidence type="ECO:0000313" key="7">
    <source>
        <dbReference type="EMBL" id="KAK3056008.1"/>
    </source>
</evidence>
<dbReference type="PANTHER" id="PTHR11042:SF190">
    <property type="entry name" value="MITOSIS INHIBITOR PROTEIN KINASE MIK1"/>
    <property type="match status" value="1"/>
</dbReference>
<keyword evidence="2" id="KW-0547">Nucleotide-binding</keyword>
<reference evidence="7" key="1">
    <citation type="submission" date="2023-04" db="EMBL/GenBank/DDBJ databases">
        <title>Black Yeasts Isolated from many extreme environments.</title>
        <authorList>
            <person name="Coleine C."/>
            <person name="Stajich J.E."/>
            <person name="Selbmann L."/>
        </authorList>
    </citation>
    <scope>NUCLEOTIDE SEQUENCE</scope>
    <source>
        <strain evidence="7">CCFEE 5312</strain>
    </source>
</reference>
<feature type="compositionally biased region" description="Pro residues" evidence="5">
    <location>
        <begin position="87"/>
        <end position="102"/>
    </location>
</feature>
<proteinExistence type="predicted"/>
<feature type="region of interest" description="Disordered" evidence="5">
    <location>
        <begin position="34"/>
        <end position="106"/>
    </location>
</feature>
<feature type="region of interest" description="Disordered" evidence="5">
    <location>
        <begin position="121"/>
        <end position="162"/>
    </location>
</feature>
<evidence type="ECO:0000259" key="6">
    <source>
        <dbReference type="PROSITE" id="PS50011"/>
    </source>
</evidence>
<evidence type="ECO:0000256" key="4">
    <source>
        <dbReference type="ARBA" id="ARBA00022840"/>
    </source>
</evidence>
<evidence type="ECO:0000313" key="8">
    <source>
        <dbReference type="Proteomes" id="UP001271007"/>
    </source>
</evidence>
<dbReference type="GO" id="GO:0005524">
    <property type="term" value="F:ATP binding"/>
    <property type="evidence" value="ECO:0007669"/>
    <property type="project" value="UniProtKB-KW"/>
</dbReference>
<dbReference type="EMBL" id="JAWDJX010000007">
    <property type="protein sequence ID" value="KAK3056008.1"/>
    <property type="molecule type" value="Genomic_DNA"/>
</dbReference>
<dbReference type="Gene3D" id="1.10.510.10">
    <property type="entry name" value="Transferase(Phosphotransferase) domain 1"/>
    <property type="match status" value="1"/>
</dbReference>
<evidence type="ECO:0000256" key="1">
    <source>
        <dbReference type="ARBA" id="ARBA00022679"/>
    </source>
</evidence>
<dbReference type="Pfam" id="PF00069">
    <property type="entry name" value="Pkinase"/>
    <property type="match status" value="1"/>
</dbReference>
<dbReference type="PROSITE" id="PS50011">
    <property type="entry name" value="PROTEIN_KINASE_DOM"/>
    <property type="match status" value="1"/>
</dbReference>
<feature type="compositionally biased region" description="Pro residues" evidence="5">
    <location>
        <begin position="141"/>
        <end position="150"/>
    </location>
</feature>
<dbReference type="InterPro" id="IPR000719">
    <property type="entry name" value="Prot_kinase_dom"/>
</dbReference>
<keyword evidence="4" id="KW-0067">ATP-binding</keyword>
<dbReference type="SUPFAM" id="SSF56112">
    <property type="entry name" value="Protein kinase-like (PK-like)"/>
    <property type="match status" value="1"/>
</dbReference>
<evidence type="ECO:0000256" key="3">
    <source>
        <dbReference type="ARBA" id="ARBA00022777"/>
    </source>
</evidence>
<dbReference type="GO" id="GO:0110031">
    <property type="term" value="P:negative regulation of G2/MI transition of meiotic cell cycle"/>
    <property type="evidence" value="ECO:0007669"/>
    <property type="project" value="TreeGrafter"/>
</dbReference>
<keyword evidence="3" id="KW-0418">Kinase</keyword>
<dbReference type="PANTHER" id="PTHR11042">
    <property type="entry name" value="EUKARYOTIC TRANSLATION INITIATION FACTOR 2-ALPHA KINASE EIF2-ALPHA KINASE -RELATED"/>
    <property type="match status" value="1"/>
</dbReference>
<feature type="region of interest" description="Disordered" evidence="5">
    <location>
        <begin position="1"/>
        <end position="21"/>
    </location>
</feature>
<accession>A0AAJ0LUG1</accession>
<dbReference type="GO" id="GO:0005737">
    <property type="term" value="C:cytoplasm"/>
    <property type="evidence" value="ECO:0007669"/>
    <property type="project" value="TreeGrafter"/>
</dbReference>
<dbReference type="GO" id="GO:0004672">
    <property type="term" value="F:protein kinase activity"/>
    <property type="evidence" value="ECO:0007669"/>
    <property type="project" value="InterPro"/>
</dbReference>
<dbReference type="InterPro" id="IPR011009">
    <property type="entry name" value="Kinase-like_dom_sf"/>
</dbReference>
<protein>
    <recommendedName>
        <fullName evidence="6">Protein kinase domain-containing protein</fullName>
    </recommendedName>
</protein>
<evidence type="ECO:0000256" key="2">
    <source>
        <dbReference type="ARBA" id="ARBA00022741"/>
    </source>
</evidence>
<name>A0AAJ0LUG1_9PEZI</name>
<dbReference type="AlphaFoldDB" id="A0AAJ0LUG1"/>